<dbReference type="KEGG" id="tpal:117639750"/>
<evidence type="ECO:0000256" key="1">
    <source>
        <dbReference type="SAM" id="MobiDB-lite"/>
    </source>
</evidence>
<accession>A0A6P8Y698</accession>
<gene>
    <name evidence="4" type="primary">LOC117639750</name>
</gene>
<proteinExistence type="predicted"/>
<dbReference type="Gene3D" id="2.30.30.40">
    <property type="entry name" value="SH3 Domains"/>
    <property type="match status" value="1"/>
</dbReference>
<evidence type="ECO:0000259" key="2">
    <source>
        <dbReference type="PROSITE" id="PS51416"/>
    </source>
</evidence>
<dbReference type="GO" id="GO:0046872">
    <property type="term" value="F:metal ion binding"/>
    <property type="evidence" value="ECO:0007669"/>
    <property type="project" value="InterPro"/>
</dbReference>
<dbReference type="Pfam" id="PF06701">
    <property type="entry name" value="MIB_HERC2"/>
    <property type="match status" value="1"/>
</dbReference>
<dbReference type="InParanoid" id="A0A6P8Y698"/>
<evidence type="ECO:0000313" key="3">
    <source>
        <dbReference type="Proteomes" id="UP000515158"/>
    </source>
</evidence>
<dbReference type="RefSeq" id="XP_034231516.1">
    <property type="nucleotide sequence ID" value="XM_034375625.1"/>
</dbReference>
<keyword evidence="3" id="KW-1185">Reference proteome</keyword>
<dbReference type="InterPro" id="IPR010606">
    <property type="entry name" value="Mib_Herc2"/>
</dbReference>
<dbReference type="PROSITE" id="PS51416">
    <property type="entry name" value="MIB_HERC2"/>
    <property type="match status" value="1"/>
</dbReference>
<dbReference type="SUPFAM" id="SSF159034">
    <property type="entry name" value="Mib/herc2 domain-like"/>
    <property type="match status" value="1"/>
</dbReference>
<dbReference type="OrthoDB" id="239701at2759"/>
<reference evidence="4" key="1">
    <citation type="submission" date="2025-08" db="UniProtKB">
        <authorList>
            <consortium name="RefSeq"/>
        </authorList>
    </citation>
    <scope>IDENTIFICATION</scope>
    <source>
        <tissue evidence="4">Total insect</tissue>
    </source>
</reference>
<feature type="domain" description="MIB/HERC2" evidence="2">
    <location>
        <begin position="43"/>
        <end position="116"/>
    </location>
</feature>
<dbReference type="Proteomes" id="UP000515158">
    <property type="component" value="Unplaced"/>
</dbReference>
<name>A0A6P8Y698_THRPL</name>
<sequence>MFRLARCGALERLKQQQATPPKQLRPAAPQWTERSNEGQWEMTVEEMASGMEAGAKVARGRDWLTYKEVGEPPGRATVVSKTEDGMVSVVWDQNKVAGRYRMGFDGRYDLRLLPSPLMAHIGAKVGDVFIDAKTTSSTLGPKNMSLVLTSGALDKARFIFALPCSVIPFWSQKVLELLAPRLEGLHMLDPLQRHLDVALGMPHLQALSITGVTGEQLKQVSQMASLRRLELHCTLAAPLPSVVLRAFLPQPVRSLTVGFLTVALCCVMLKAESSHFVRDYLLCIEHAIYK</sequence>
<dbReference type="InterPro" id="IPR037252">
    <property type="entry name" value="Mib_Herc2_sf"/>
</dbReference>
<organism evidence="4">
    <name type="scientific">Thrips palmi</name>
    <name type="common">Melon thrips</name>
    <dbReference type="NCBI Taxonomy" id="161013"/>
    <lineage>
        <taxon>Eukaryota</taxon>
        <taxon>Metazoa</taxon>
        <taxon>Ecdysozoa</taxon>
        <taxon>Arthropoda</taxon>
        <taxon>Hexapoda</taxon>
        <taxon>Insecta</taxon>
        <taxon>Pterygota</taxon>
        <taxon>Neoptera</taxon>
        <taxon>Paraneoptera</taxon>
        <taxon>Thysanoptera</taxon>
        <taxon>Terebrantia</taxon>
        <taxon>Thripoidea</taxon>
        <taxon>Thripidae</taxon>
        <taxon>Thrips</taxon>
    </lineage>
</organism>
<dbReference type="GeneID" id="117639750"/>
<evidence type="ECO:0000313" key="4">
    <source>
        <dbReference type="RefSeq" id="XP_034231516.1"/>
    </source>
</evidence>
<protein>
    <submittedName>
        <fullName evidence="4">Uncharacterized protein LOC117639750</fullName>
    </submittedName>
</protein>
<dbReference type="GO" id="GO:0016567">
    <property type="term" value="P:protein ubiquitination"/>
    <property type="evidence" value="ECO:0007669"/>
    <property type="project" value="InterPro"/>
</dbReference>
<dbReference type="AlphaFoldDB" id="A0A6P8Y698"/>
<dbReference type="GO" id="GO:0004842">
    <property type="term" value="F:ubiquitin-protein transferase activity"/>
    <property type="evidence" value="ECO:0007669"/>
    <property type="project" value="InterPro"/>
</dbReference>
<feature type="region of interest" description="Disordered" evidence="1">
    <location>
        <begin position="14"/>
        <end position="36"/>
    </location>
</feature>